<name>A0A9W8VF17_9HYPO</name>
<keyword evidence="2" id="KW-1185">Reference proteome</keyword>
<sequence>MEIINNHWRSKVTKVYIKLRYPYLISRMREFESAKNIEAIATSTPAHTVLKPIYDKVMEMRRYNVHVVFWRVRP</sequence>
<comment type="caution">
    <text evidence="1">The sequence shown here is derived from an EMBL/GenBank/DDBJ whole genome shotgun (WGS) entry which is preliminary data.</text>
</comment>
<reference evidence="1" key="1">
    <citation type="submission" date="2022-09" db="EMBL/GenBank/DDBJ databases">
        <title>Fusarium specimens isolated from Avocado Roots.</title>
        <authorList>
            <person name="Stajich J."/>
            <person name="Roper C."/>
            <person name="Heimlech-Rivalta G."/>
        </authorList>
    </citation>
    <scope>NUCLEOTIDE SEQUENCE</scope>
    <source>
        <strain evidence="1">CF00136</strain>
    </source>
</reference>
<proteinExistence type="predicted"/>
<evidence type="ECO:0000313" key="2">
    <source>
        <dbReference type="Proteomes" id="UP001152049"/>
    </source>
</evidence>
<accession>A0A9W8VF17</accession>
<dbReference type="Proteomes" id="UP001152049">
    <property type="component" value="Unassembled WGS sequence"/>
</dbReference>
<organism evidence="1 2">
    <name type="scientific">Fusarium torreyae</name>
    <dbReference type="NCBI Taxonomy" id="1237075"/>
    <lineage>
        <taxon>Eukaryota</taxon>
        <taxon>Fungi</taxon>
        <taxon>Dikarya</taxon>
        <taxon>Ascomycota</taxon>
        <taxon>Pezizomycotina</taxon>
        <taxon>Sordariomycetes</taxon>
        <taxon>Hypocreomycetidae</taxon>
        <taxon>Hypocreales</taxon>
        <taxon>Nectriaceae</taxon>
        <taxon>Fusarium</taxon>
    </lineage>
</organism>
<evidence type="ECO:0000313" key="1">
    <source>
        <dbReference type="EMBL" id="KAJ4264393.1"/>
    </source>
</evidence>
<gene>
    <name evidence="1" type="ORF">NW762_005591</name>
</gene>
<dbReference type="EMBL" id="JAOQAZ010000008">
    <property type="protein sequence ID" value="KAJ4264393.1"/>
    <property type="molecule type" value="Genomic_DNA"/>
</dbReference>
<protein>
    <submittedName>
        <fullName evidence="1">Uncharacterized protein</fullName>
    </submittedName>
</protein>
<dbReference type="AlphaFoldDB" id="A0A9W8VF17"/>